<dbReference type="InterPro" id="IPR032466">
    <property type="entry name" value="Metal_Hydrolase"/>
</dbReference>
<dbReference type="FunFam" id="3.20.20.140:FF:000005">
    <property type="entry name" value="TatD family hydrolase"/>
    <property type="match status" value="1"/>
</dbReference>
<proteinExistence type="predicted"/>
<keyword evidence="2" id="KW-0378">Hydrolase</keyword>
<dbReference type="Pfam" id="PF01026">
    <property type="entry name" value="TatD_DNase"/>
    <property type="match status" value="1"/>
</dbReference>
<dbReference type="InterPro" id="IPR018228">
    <property type="entry name" value="DNase_TatD-rel_CS"/>
</dbReference>
<dbReference type="SUPFAM" id="SSF51556">
    <property type="entry name" value="Metallo-dependent hydrolases"/>
    <property type="match status" value="1"/>
</dbReference>
<dbReference type="EMBL" id="CAFBMB010000003">
    <property type="protein sequence ID" value="CAB4887816.1"/>
    <property type="molecule type" value="Genomic_DNA"/>
</dbReference>
<feature type="compositionally biased region" description="Basic and acidic residues" evidence="3">
    <location>
        <begin position="15"/>
        <end position="36"/>
    </location>
</feature>
<dbReference type="GO" id="GO:0016788">
    <property type="term" value="F:hydrolase activity, acting on ester bonds"/>
    <property type="evidence" value="ECO:0007669"/>
    <property type="project" value="InterPro"/>
</dbReference>
<accession>A0A6J7EXA7</accession>
<dbReference type="AlphaFoldDB" id="A0A6J7EXA7"/>
<dbReference type="PANTHER" id="PTHR46124">
    <property type="entry name" value="D-AMINOACYL-TRNA DEACYLASE"/>
    <property type="match status" value="1"/>
</dbReference>
<dbReference type="Gene3D" id="3.20.20.140">
    <property type="entry name" value="Metal-dependent hydrolases"/>
    <property type="match status" value="1"/>
</dbReference>
<dbReference type="GO" id="GO:0046872">
    <property type="term" value="F:metal ion binding"/>
    <property type="evidence" value="ECO:0007669"/>
    <property type="project" value="UniProtKB-KW"/>
</dbReference>
<dbReference type="PIRSF" id="PIRSF005902">
    <property type="entry name" value="DNase_TatD"/>
    <property type="match status" value="1"/>
</dbReference>
<dbReference type="PROSITE" id="PS01091">
    <property type="entry name" value="TATD_3"/>
    <property type="match status" value="1"/>
</dbReference>
<dbReference type="GO" id="GO:0004536">
    <property type="term" value="F:DNA nuclease activity"/>
    <property type="evidence" value="ECO:0007669"/>
    <property type="project" value="InterPro"/>
</dbReference>
<dbReference type="PANTHER" id="PTHR46124:SF2">
    <property type="entry name" value="D-AMINOACYL-TRNA DEACYLASE"/>
    <property type="match status" value="1"/>
</dbReference>
<keyword evidence="1" id="KW-0479">Metal-binding</keyword>
<dbReference type="GO" id="GO:0005829">
    <property type="term" value="C:cytosol"/>
    <property type="evidence" value="ECO:0007669"/>
    <property type="project" value="TreeGrafter"/>
</dbReference>
<name>A0A6J7EXA7_9ZZZZ</name>
<evidence type="ECO:0000313" key="4">
    <source>
        <dbReference type="EMBL" id="CAB4887816.1"/>
    </source>
</evidence>
<protein>
    <submittedName>
        <fullName evidence="4">Unannotated protein</fullName>
    </submittedName>
</protein>
<evidence type="ECO:0000256" key="1">
    <source>
        <dbReference type="ARBA" id="ARBA00022723"/>
    </source>
</evidence>
<dbReference type="InterPro" id="IPR001130">
    <property type="entry name" value="TatD-like"/>
</dbReference>
<evidence type="ECO:0000256" key="2">
    <source>
        <dbReference type="ARBA" id="ARBA00022801"/>
    </source>
</evidence>
<dbReference type="InterPro" id="IPR015991">
    <property type="entry name" value="TatD/YcfH-like"/>
</dbReference>
<organism evidence="4">
    <name type="scientific">freshwater metagenome</name>
    <dbReference type="NCBI Taxonomy" id="449393"/>
    <lineage>
        <taxon>unclassified sequences</taxon>
        <taxon>metagenomes</taxon>
        <taxon>ecological metagenomes</taxon>
    </lineage>
</organism>
<sequence>MTAPQEQHDQQQAQHQREQQKRRRAEDGSGPKRDLEFPPAPEALPFSVYDNHTHFDIADGDTHVSVSEQLEKAALVGVVGVVQVGTDVASSVWSAELAATQHRVLAAVAIHPNEAPRVEAAGTLDEGLATIDALAAQPRVRAVGETGLDFFRTGEEGRAAQHASFEAHIEIAKRHDIALQIHDRDAHDEVLATLRRVGAPHKTVLHCFSGDADFARTAAGHGWYLSFAGTVTFKNNHHLREALAVIPRDRILVETDAPFLTPMPFRGRPNASYMVPYTVRAMAEFLETDLGDLCARLTENTEAVYGSWADDILPAGSEHEATS</sequence>
<gene>
    <name evidence="4" type="ORF">UFOPK3516_00077</name>
</gene>
<evidence type="ECO:0000256" key="3">
    <source>
        <dbReference type="SAM" id="MobiDB-lite"/>
    </source>
</evidence>
<reference evidence="4" key="1">
    <citation type="submission" date="2020-05" db="EMBL/GenBank/DDBJ databases">
        <authorList>
            <person name="Chiriac C."/>
            <person name="Salcher M."/>
            <person name="Ghai R."/>
            <person name="Kavagutti S V."/>
        </authorList>
    </citation>
    <scope>NUCLEOTIDE SEQUENCE</scope>
</reference>
<dbReference type="NCBIfam" id="TIGR00010">
    <property type="entry name" value="YchF/TatD family DNA exonuclease"/>
    <property type="match status" value="1"/>
</dbReference>
<dbReference type="CDD" id="cd01310">
    <property type="entry name" value="TatD_DNAse"/>
    <property type="match status" value="1"/>
</dbReference>
<feature type="region of interest" description="Disordered" evidence="3">
    <location>
        <begin position="1"/>
        <end position="46"/>
    </location>
</feature>